<evidence type="ECO:0000313" key="6">
    <source>
        <dbReference type="EMBL" id="QIV81517.1"/>
    </source>
</evidence>
<evidence type="ECO:0000256" key="3">
    <source>
        <dbReference type="ARBA" id="ARBA00023163"/>
    </source>
</evidence>
<keyword evidence="3" id="KW-0804">Transcription</keyword>
<name>A0A6H0S653_9MYCO</name>
<dbReference type="PANTHER" id="PTHR30055">
    <property type="entry name" value="HTH-TYPE TRANSCRIPTIONAL REGULATOR RUTR"/>
    <property type="match status" value="1"/>
</dbReference>
<keyword evidence="1" id="KW-0805">Transcription regulation</keyword>
<dbReference type="Pfam" id="PF00440">
    <property type="entry name" value="TetR_N"/>
    <property type="match status" value="1"/>
</dbReference>
<organism evidence="6 7">
    <name type="scientific">Mycolicibacterium frederiksbergense</name>
    <dbReference type="NCBI Taxonomy" id="117567"/>
    <lineage>
        <taxon>Bacteria</taxon>
        <taxon>Bacillati</taxon>
        <taxon>Actinomycetota</taxon>
        <taxon>Actinomycetes</taxon>
        <taxon>Mycobacteriales</taxon>
        <taxon>Mycobacteriaceae</taxon>
        <taxon>Mycolicibacterium</taxon>
    </lineage>
</organism>
<dbReference type="KEGG" id="mfre:EXE63_11890"/>
<feature type="domain" description="HTH tetR-type" evidence="5">
    <location>
        <begin position="4"/>
        <end position="64"/>
    </location>
</feature>
<dbReference type="PROSITE" id="PS50977">
    <property type="entry name" value="HTH_TETR_2"/>
    <property type="match status" value="1"/>
</dbReference>
<dbReference type="EMBL" id="CP038799">
    <property type="protein sequence ID" value="QIV81517.1"/>
    <property type="molecule type" value="Genomic_DNA"/>
</dbReference>
<accession>A0A6H0S653</accession>
<dbReference type="InterPro" id="IPR001647">
    <property type="entry name" value="HTH_TetR"/>
</dbReference>
<dbReference type="GO" id="GO:0000976">
    <property type="term" value="F:transcription cis-regulatory region binding"/>
    <property type="evidence" value="ECO:0007669"/>
    <property type="project" value="TreeGrafter"/>
</dbReference>
<reference evidence="6 7" key="1">
    <citation type="submission" date="2019-04" db="EMBL/GenBank/DDBJ databases">
        <title>Draft, Whole-Genome Sequence of the Anthracene-degrading Mycobacterium frederiksbergense LB501T, Isolated from a Polycyclic Aromatic Hydrocarbon (PAH)-Contaminated Soil.</title>
        <authorList>
            <person name="Augelletti F."/>
        </authorList>
    </citation>
    <scope>NUCLEOTIDE SEQUENCE [LARGE SCALE GENOMIC DNA]</scope>
    <source>
        <strain evidence="6 7">LB 501T</strain>
    </source>
</reference>
<dbReference type="GO" id="GO:0003700">
    <property type="term" value="F:DNA-binding transcription factor activity"/>
    <property type="evidence" value="ECO:0007669"/>
    <property type="project" value="TreeGrafter"/>
</dbReference>
<dbReference type="AlphaFoldDB" id="A0A6H0S653"/>
<keyword evidence="7" id="KW-1185">Reference proteome</keyword>
<protein>
    <submittedName>
        <fullName evidence="6">TetR/AcrR family transcriptional regulator</fullName>
    </submittedName>
</protein>
<keyword evidence="2 4" id="KW-0238">DNA-binding</keyword>
<evidence type="ECO:0000313" key="7">
    <source>
        <dbReference type="Proteomes" id="UP000501849"/>
    </source>
</evidence>
<dbReference type="Gene3D" id="1.10.357.10">
    <property type="entry name" value="Tetracycline Repressor, domain 2"/>
    <property type="match status" value="1"/>
</dbReference>
<dbReference type="SUPFAM" id="SSF46689">
    <property type="entry name" value="Homeodomain-like"/>
    <property type="match status" value="1"/>
</dbReference>
<dbReference type="InterPro" id="IPR009057">
    <property type="entry name" value="Homeodomain-like_sf"/>
</dbReference>
<evidence type="ECO:0000259" key="5">
    <source>
        <dbReference type="PROSITE" id="PS50977"/>
    </source>
</evidence>
<dbReference type="PRINTS" id="PR00455">
    <property type="entry name" value="HTHTETR"/>
</dbReference>
<sequence length="195" mass="20845">MDAADTRARLIDAAIALFGRHSFAGTSLQMIADELGLTKAAIYYHFRSREQLLTGVVEPIFRQLETVVDAAETLRSVSARADAMLCGYAEMAVRHRALVSVLGGDPSVIRQLSAQPGWAELIERQMRLLADVEPGPGGLVKAAVVVGGIAGAVGPGWITIDDDDLLGHLVETGRRTLGLRAPRRSPATDFTKGTK</sequence>
<evidence type="ECO:0000256" key="1">
    <source>
        <dbReference type="ARBA" id="ARBA00023015"/>
    </source>
</evidence>
<feature type="DNA-binding region" description="H-T-H motif" evidence="4">
    <location>
        <begin position="27"/>
        <end position="46"/>
    </location>
</feature>
<evidence type="ECO:0000256" key="2">
    <source>
        <dbReference type="ARBA" id="ARBA00023125"/>
    </source>
</evidence>
<gene>
    <name evidence="6" type="ORF">EXE63_11890</name>
</gene>
<dbReference type="InterPro" id="IPR050109">
    <property type="entry name" value="HTH-type_TetR-like_transc_reg"/>
</dbReference>
<dbReference type="RefSeq" id="WP_168142126.1">
    <property type="nucleotide sequence ID" value="NZ_CAXUTK020000001.1"/>
</dbReference>
<dbReference type="Proteomes" id="UP000501849">
    <property type="component" value="Chromosome"/>
</dbReference>
<dbReference type="PANTHER" id="PTHR30055:SF234">
    <property type="entry name" value="HTH-TYPE TRANSCRIPTIONAL REGULATOR BETI"/>
    <property type="match status" value="1"/>
</dbReference>
<evidence type="ECO:0000256" key="4">
    <source>
        <dbReference type="PROSITE-ProRule" id="PRU00335"/>
    </source>
</evidence>
<proteinExistence type="predicted"/>